<organism evidence="1 2">
    <name type="scientific">Gracilibacillus halophilus YIM-C55.5</name>
    <dbReference type="NCBI Taxonomy" id="1308866"/>
    <lineage>
        <taxon>Bacteria</taxon>
        <taxon>Bacillati</taxon>
        <taxon>Bacillota</taxon>
        <taxon>Bacilli</taxon>
        <taxon>Bacillales</taxon>
        <taxon>Bacillaceae</taxon>
        <taxon>Gracilibacillus</taxon>
    </lineage>
</organism>
<sequence>MALAHNRSYQQINDWVDLWFNPHKQAGYVAVTHDFRKHLFFGSNDVSKVINFTKGKKKQFISVNAFDVNWKEKEFSRETIKLKQIRNIAIDIDQYKVGLTIDEALDEIQVLILDKKIPEPNLILTSRGIQIFYSIDRGASLIWHGLLDILQNKL</sequence>
<dbReference type="RefSeq" id="WP_003474162.1">
    <property type="nucleotide sequence ID" value="NZ_APML01000082.1"/>
</dbReference>
<dbReference type="PATRIC" id="fig|1308866.3.peg.2983"/>
<evidence type="ECO:0000313" key="2">
    <source>
        <dbReference type="Proteomes" id="UP000012283"/>
    </source>
</evidence>
<dbReference type="OrthoDB" id="6008408at2"/>
<proteinExistence type="predicted"/>
<name>N4W8W6_9BACI</name>
<accession>N4W8W6</accession>
<evidence type="ECO:0000313" key="1">
    <source>
        <dbReference type="EMBL" id="ENH95669.1"/>
    </source>
</evidence>
<dbReference type="AlphaFoldDB" id="N4W8W6"/>
<reference evidence="1 2" key="1">
    <citation type="submission" date="2013-03" db="EMBL/GenBank/DDBJ databases">
        <title>Draft genome sequence of Gracibacillus halophilus YIM-C55.5, a moderately halophilic and thermophilic organism from the Xiaochaidamu salt lake.</title>
        <authorList>
            <person name="Sugumar T."/>
            <person name="Polireddy D.R."/>
            <person name="Antony A."/>
            <person name="Madhava Y.R."/>
            <person name="Sivakumar N."/>
        </authorList>
    </citation>
    <scope>NUCLEOTIDE SEQUENCE [LARGE SCALE GENOMIC DNA]</scope>
    <source>
        <strain evidence="1 2">YIM-C55.5</strain>
    </source>
</reference>
<protein>
    <submittedName>
        <fullName evidence="1">Replication protein</fullName>
    </submittedName>
</protein>
<gene>
    <name evidence="1" type="ORF">J416_14832</name>
</gene>
<comment type="caution">
    <text evidence="1">The sequence shown here is derived from an EMBL/GenBank/DDBJ whole genome shotgun (WGS) entry which is preliminary data.</text>
</comment>
<keyword evidence="2" id="KW-1185">Reference proteome</keyword>
<dbReference type="Proteomes" id="UP000012283">
    <property type="component" value="Unassembled WGS sequence"/>
</dbReference>
<dbReference type="EMBL" id="APML01000082">
    <property type="protein sequence ID" value="ENH95669.1"/>
    <property type="molecule type" value="Genomic_DNA"/>
</dbReference>